<evidence type="ECO:0000313" key="1">
    <source>
        <dbReference type="EMBL" id="KAJ0035337.1"/>
    </source>
</evidence>
<protein>
    <submittedName>
        <fullName evidence="1">Uncharacterized protein</fullName>
    </submittedName>
</protein>
<reference evidence="2" key="1">
    <citation type="journal article" date="2023" name="G3 (Bethesda)">
        <title>Genome assembly and association tests identify interacting loci associated with vigor, precocity, and sex in interspecific pistachio rootstocks.</title>
        <authorList>
            <person name="Palmer W."/>
            <person name="Jacygrad E."/>
            <person name="Sagayaradj S."/>
            <person name="Cavanaugh K."/>
            <person name="Han R."/>
            <person name="Bertier L."/>
            <person name="Beede B."/>
            <person name="Kafkas S."/>
            <person name="Golino D."/>
            <person name="Preece J."/>
            <person name="Michelmore R."/>
        </authorList>
    </citation>
    <scope>NUCLEOTIDE SEQUENCE [LARGE SCALE GENOMIC DNA]</scope>
</reference>
<evidence type="ECO:0000313" key="2">
    <source>
        <dbReference type="Proteomes" id="UP001163603"/>
    </source>
</evidence>
<proteinExistence type="predicted"/>
<sequence length="62" mass="7005">MWIQAKRRMNTVNHLNLCSTEVATCSHSTKPSLLLIIASQENMILSSKREFKKLCGFKPRGG</sequence>
<dbReference type="Proteomes" id="UP001163603">
    <property type="component" value="Chromosome 7"/>
</dbReference>
<dbReference type="EMBL" id="CM047742">
    <property type="protein sequence ID" value="KAJ0035337.1"/>
    <property type="molecule type" value="Genomic_DNA"/>
</dbReference>
<keyword evidence="2" id="KW-1185">Reference proteome</keyword>
<accession>A0ACC0YHI0</accession>
<organism evidence="1 2">
    <name type="scientific">Pistacia integerrima</name>
    <dbReference type="NCBI Taxonomy" id="434235"/>
    <lineage>
        <taxon>Eukaryota</taxon>
        <taxon>Viridiplantae</taxon>
        <taxon>Streptophyta</taxon>
        <taxon>Embryophyta</taxon>
        <taxon>Tracheophyta</taxon>
        <taxon>Spermatophyta</taxon>
        <taxon>Magnoliopsida</taxon>
        <taxon>eudicotyledons</taxon>
        <taxon>Gunneridae</taxon>
        <taxon>Pentapetalae</taxon>
        <taxon>rosids</taxon>
        <taxon>malvids</taxon>
        <taxon>Sapindales</taxon>
        <taxon>Anacardiaceae</taxon>
        <taxon>Pistacia</taxon>
    </lineage>
</organism>
<name>A0ACC0YHI0_9ROSI</name>
<gene>
    <name evidence="1" type="ORF">Pint_24390</name>
</gene>
<comment type="caution">
    <text evidence="1">The sequence shown here is derived from an EMBL/GenBank/DDBJ whole genome shotgun (WGS) entry which is preliminary data.</text>
</comment>